<dbReference type="Proteomes" id="UP000092600">
    <property type="component" value="Unassembled WGS sequence"/>
</dbReference>
<gene>
    <name evidence="8" type="ORF">ACMD2_04930</name>
</gene>
<feature type="domain" description="WRKY" evidence="7">
    <location>
        <begin position="123"/>
        <end position="191"/>
    </location>
</feature>
<reference evidence="8 9" key="1">
    <citation type="journal article" date="2016" name="DNA Res.">
        <title>The draft genome of MD-2 pineapple using hybrid error correction of long reads.</title>
        <authorList>
            <person name="Redwan R.M."/>
            <person name="Saidin A."/>
            <person name="Kumar S.V."/>
        </authorList>
    </citation>
    <scope>NUCLEOTIDE SEQUENCE [LARGE SCALE GENOMIC DNA]</scope>
    <source>
        <strain evidence="9">cv. MD2</strain>
        <tissue evidence="8">Leaf</tissue>
    </source>
</reference>
<feature type="region of interest" description="Disordered" evidence="6">
    <location>
        <begin position="76"/>
        <end position="133"/>
    </location>
</feature>
<dbReference type="GO" id="GO:0003700">
    <property type="term" value="F:DNA-binding transcription factor activity"/>
    <property type="evidence" value="ECO:0007669"/>
    <property type="project" value="InterPro"/>
</dbReference>
<dbReference type="PANTHER" id="PTHR31282">
    <property type="entry name" value="WRKY TRANSCRIPTION FACTOR 21-RELATED"/>
    <property type="match status" value="1"/>
</dbReference>
<dbReference type="Gene3D" id="2.20.25.80">
    <property type="entry name" value="WRKY domain"/>
    <property type="match status" value="1"/>
</dbReference>
<evidence type="ECO:0000313" key="9">
    <source>
        <dbReference type="Proteomes" id="UP000092600"/>
    </source>
</evidence>
<keyword evidence="2" id="KW-0805">Transcription regulation</keyword>
<evidence type="ECO:0000313" key="8">
    <source>
        <dbReference type="EMBL" id="OAY79981.1"/>
    </source>
</evidence>
<dbReference type="InterPro" id="IPR044810">
    <property type="entry name" value="WRKY_plant"/>
</dbReference>
<dbReference type="InterPro" id="IPR036576">
    <property type="entry name" value="WRKY_dom_sf"/>
</dbReference>
<dbReference type="SUPFAM" id="SSF118290">
    <property type="entry name" value="WRKY DNA-binding domain"/>
    <property type="match status" value="1"/>
</dbReference>
<keyword evidence="4" id="KW-0804">Transcription</keyword>
<accession>A0A199VSS9</accession>
<dbReference type="AlphaFoldDB" id="A0A199VSS9"/>
<proteinExistence type="predicted"/>
<evidence type="ECO:0000256" key="5">
    <source>
        <dbReference type="ARBA" id="ARBA00023242"/>
    </source>
</evidence>
<evidence type="ECO:0000259" key="7">
    <source>
        <dbReference type="PROSITE" id="PS50811"/>
    </source>
</evidence>
<dbReference type="Pfam" id="PF03106">
    <property type="entry name" value="WRKY"/>
    <property type="match status" value="1"/>
</dbReference>
<protein>
    <submittedName>
        <fullName evidence="8">Putative WRKY transcription factor 70</fullName>
    </submittedName>
</protein>
<organism evidence="8 9">
    <name type="scientific">Ananas comosus</name>
    <name type="common">Pineapple</name>
    <name type="synonym">Ananas ananas</name>
    <dbReference type="NCBI Taxonomy" id="4615"/>
    <lineage>
        <taxon>Eukaryota</taxon>
        <taxon>Viridiplantae</taxon>
        <taxon>Streptophyta</taxon>
        <taxon>Embryophyta</taxon>
        <taxon>Tracheophyta</taxon>
        <taxon>Spermatophyta</taxon>
        <taxon>Magnoliopsida</taxon>
        <taxon>Liliopsida</taxon>
        <taxon>Poales</taxon>
        <taxon>Bromeliaceae</taxon>
        <taxon>Bromelioideae</taxon>
        <taxon>Ananas</taxon>
    </lineage>
</organism>
<keyword evidence="5" id="KW-0539">Nucleus</keyword>
<dbReference type="InterPro" id="IPR003657">
    <property type="entry name" value="WRKY_dom"/>
</dbReference>
<evidence type="ECO:0000256" key="3">
    <source>
        <dbReference type="ARBA" id="ARBA00023125"/>
    </source>
</evidence>
<evidence type="ECO:0000256" key="1">
    <source>
        <dbReference type="ARBA" id="ARBA00004123"/>
    </source>
</evidence>
<dbReference type="STRING" id="4615.A0A199VSS9"/>
<sequence length="326" mass="34417">MRSSSSSHGDAATVMVMATAMAMRAMERGRELRSLLMASRPGDSAAEGLVDEVLGSIAAAIAALGSGDGAAAEYAGGGGGGSVCSGDGRSEVSTGKRKGSPGIGNDRRRGCRRRSENSPRREVMAKTQEDGQTWRKYGQKEIQNCTQPKSYFRCTHKNDQGCMARKQVQRSEDDPTTYIITYMGEHTCRDPSTIPQILEPPLPGDSYLISFKSDHATELPKSEAAAAAAAAAVKPSSSSFKQDCDEDVLSSITPAASSQAECSLLPDQLAAIVGDCSGNPFEGLAIALNEGDVTSGVHSSLDYMMDAGAFGIEDFNFHFDHDGFPP</sequence>
<dbReference type="PROSITE" id="PS50811">
    <property type="entry name" value="WRKY"/>
    <property type="match status" value="1"/>
</dbReference>
<evidence type="ECO:0000256" key="2">
    <source>
        <dbReference type="ARBA" id="ARBA00023015"/>
    </source>
</evidence>
<dbReference type="GO" id="GO:0043565">
    <property type="term" value="F:sequence-specific DNA binding"/>
    <property type="evidence" value="ECO:0007669"/>
    <property type="project" value="InterPro"/>
</dbReference>
<comment type="subcellular location">
    <subcellularLocation>
        <location evidence="1">Nucleus</location>
    </subcellularLocation>
</comment>
<evidence type="ECO:0000256" key="6">
    <source>
        <dbReference type="SAM" id="MobiDB-lite"/>
    </source>
</evidence>
<evidence type="ECO:0000256" key="4">
    <source>
        <dbReference type="ARBA" id="ARBA00023163"/>
    </source>
</evidence>
<dbReference type="GO" id="GO:0005634">
    <property type="term" value="C:nucleus"/>
    <property type="evidence" value="ECO:0007669"/>
    <property type="project" value="UniProtKB-SubCell"/>
</dbReference>
<dbReference type="SMART" id="SM00774">
    <property type="entry name" value="WRKY"/>
    <property type="match status" value="1"/>
</dbReference>
<dbReference type="EMBL" id="LSRQ01000976">
    <property type="protein sequence ID" value="OAY79981.1"/>
    <property type="molecule type" value="Genomic_DNA"/>
</dbReference>
<feature type="compositionally biased region" description="Basic and acidic residues" evidence="6">
    <location>
        <begin position="105"/>
        <end position="133"/>
    </location>
</feature>
<keyword evidence="3" id="KW-0238">DNA-binding</keyword>
<comment type="caution">
    <text evidence="8">The sequence shown here is derived from an EMBL/GenBank/DDBJ whole genome shotgun (WGS) entry which is preliminary data.</text>
</comment>
<name>A0A199VSS9_ANACO</name>